<reference evidence="1 2" key="1">
    <citation type="submission" date="2014-04" db="EMBL/GenBank/DDBJ databases">
        <authorList>
            <consortium name="DOE Joint Genome Institute"/>
            <person name="Kuo A."/>
            <person name="Kohler A."/>
            <person name="Nagy L.G."/>
            <person name="Floudas D."/>
            <person name="Copeland A."/>
            <person name="Barry K.W."/>
            <person name="Cichocki N."/>
            <person name="Veneault-Fourrey C."/>
            <person name="LaButti K."/>
            <person name="Lindquist E.A."/>
            <person name="Lipzen A."/>
            <person name="Lundell T."/>
            <person name="Morin E."/>
            <person name="Murat C."/>
            <person name="Sun H."/>
            <person name="Tunlid A."/>
            <person name="Henrissat B."/>
            <person name="Grigoriev I.V."/>
            <person name="Hibbett D.S."/>
            <person name="Martin F."/>
            <person name="Nordberg H.P."/>
            <person name="Cantor M.N."/>
            <person name="Hua S.X."/>
        </authorList>
    </citation>
    <scope>NUCLEOTIDE SEQUENCE [LARGE SCALE GENOMIC DNA]</scope>
    <source>
        <strain evidence="1 2">Foug A</strain>
    </source>
</reference>
<reference evidence="2" key="2">
    <citation type="submission" date="2015-01" db="EMBL/GenBank/DDBJ databases">
        <title>Evolutionary Origins and Diversification of the Mycorrhizal Mutualists.</title>
        <authorList>
            <consortium name="DOE Joint Genome Institute"/>
            <consortium name="Mycorrhizal Genomics Consortium"/>
            <person name="Kohler A."/>
            <person name="Kuo A."/>
            <person name="Nagy L.G."/>
            <person name="Floudas D."/>
            <person name="Copeland A."/>
            <person name="Barry K.W."/>
            <person name="Cichocki N."/>
            <person name="Veneault-Fourrey C."/>
            <person name="LaButti K."/>
            <person name="Lindquist E.A."/>
            <person name="Lipzen A."/>
            <person name="Lundell T."/>
            <person name="Morin E."/>
            <person name="Murat C."/>
            <person name="Riley R."/>
            <person name="Ohm R."/>
            <person name="Sun H."/>
            <person name="Tunlid A."/>
            <person name="Henrissat B."/>
            <person name="Grigoriev I.V."/>
            <person name="Hibbett D.S."/>
            <person name="Martin F."/>
        </authorList>
    </citation>
    <scope>NUCLEOTIDE SEQUENCE [LARGE SCALE GENOMIC DNA]</scope>
    <source>
        <strain evidence="2">Foug A</strain>
    </source>
</reference>
<dbReference type="InParanoid" id="A0A0C3CVJ6"/>
<organism evidence="1 2">
    <name type="scientific">Scleroderma citrinum Foug A</name>
    <dbReference type="NCBI Taxonomy" id="1036808"/>
    <lineage>
        <taxon>Eukaryota</taxon>
        <taxon>Fungi</taxon>
        <taxon>Dikarya</taxon>
        <taxon>Basidiomycota</taxon>
        <taxon>Agaricomycotina</taxon>
        <taxon>Agaricomycetes</taxon>
        <taxon>Agaricomycetidae</taxon>
        <taxon>Boletales</taxon>
        <taxon>Sclerodermatineae</taxon>
        <taxon>Sclerodermataceae</taxon>
        <taxon>Scleroderma</taxon>
    </lineage>
</organism>
<dbReference type="EMBL" id="KN822206">
    <property type="protein sequence ID" value="KIM52585.1"/>
    <property type="molecule type" value="Genomic_DNA"/>
</dbReference>
<name>A0A0C3CVJ6_9AGAM</name>
<evidence type="ECO:0000313" key="2">
    <source>
        <dbReference type="Proteomes" id="UP000053989"/>
    </source>
</evidence>
<evidence type="ECO:0000313" key="1">
    <source>
        <dbReference type="EMBL" id="KIM52585.1"/>
    </source>
</evidence>
<dbReference type="Proteomes" id="UP000053989">
    <property type="component" value="Unassembled WGS sequence"/>
</dbReference>
<sequence length="113" mass="12996">MQQSNYVTICDGSEGSDRWYKPLSGVIQKIHKHNTFTFHKTPIHNIFSCFPKPFLSKGRHSYNNATPRSHILKKARCVYWLQELQAELLQLQVQEPGVQEQLAPQVHGLAIVI</sequence>
<dbReference type="HOGENOM" id="CLU_2135018_0_0_1"/>
<keyword evidence="2" id="KW-1185">Reference proteome</keyword>
<protein>
    <submittedName>
        <fullName evidence="1">Uncharacterized protein</fullName>
    </submittedName>
</protein>
<proteinExistence type="predicted"/>
<dbReference type="AlphaFoldDB" id="A0A0C3CVJ6"/>
<accession>A0A0C3CVJ6</accession>
<gene>
    <name evidence="1" type="ORF">SCLCIDRAFT_1223599</name>
</gene>